<evidence type="ECO:0000313" key="3">
    <source>
        <dbReference type="Proteomes" id="UP000007062"/>
    </source>
</evidence>
<dbReference type="AlphaFoldDB" id="A0A1S4GIE2"/>
<dbReference type="Gene3D" id="1.10.238.210">
    <property type="match status" value="1"/>
</dbReference>
<reference evidence="2 3" key="2">
    <citation type="journal article" date="2004" name="Trends Parasitol.">
        <title>The Anopheles gambiae genome: an update.</title>
        <authorList>
            <person name="Mongin E."/>
            <person name="Louis C."/>
            <person name="Holt R.A."/>
            <person name="Birney E."/>
            <person name="Collins F.H."/>
        </authorList>
    </citation>
    <scope>NUCLEOTIDE SEQUENCE [LARGE SCALE GENOMIC DNA]</scope>
    <source>
        <strain evidence="2 3">PEST</strain>
    </source>
</reference>
<dbReference type="GO" id="GO:0006541">
    <property type="term" value="P:glutamine metabolic process"/>
    <property type="evidence" value="ECO:0007669"/>
    <property type="project" value="InterPro"/>
</dbReference>
<dbReference type="Proteomes" id="UP000007062">
    <property type="component" value="Chromosome 2R"/>
</dbReference>
<dbReference type="Pfam" id="PF17959">
    <property type="entry name" value="EF-hand_14"/>
    <property type="match status" value="1"/>
</dbReference>
<dbReference type="VEuPathDB" id="VectorBase:AGAMI1_007795"/>
<dbReference type="GO" id="GO:0004359">
    <property type="term" value="F:glutaminase activity"/>
    <property type="evidence" value="ECO:0007669"/>
    <property type="project" value="InterPro"/>
</dbReference>
<organism evidence="2 3">
    <name type="scientific">Anopheles gambiae</name>
    <name type="common">African malaria mosquito</name>
    <dbReference type="NCBI Taxonomy" id="7165"/>
    <lineage>
        <taxon>Eukaryota</taxon>
        <taxon>Metazoa</taxon>
        <taxon>Ecdysozoa</taxon>
        <taxon>Arthropoda</taxon>
        <taxon>Hexapoda</taxon>
        <taxon>Insecta</taxon>
        <taxon>Pterygota</taxon>
        <taxon>Neoptera</taxon>
        <taxon>Endopterygota</taxon>
        <taxon>Diptera</taxon>
        <taxon>Nematocera</taxon>
        <taxon>Culicoidea</taxon>
        <taxon>Culicidae</taxon>
        <taxon>Anophelinae</taxon>
        <taxon>Anopheles</taxon>
    </lineage>
</organism>
<accession>A0A1S4GIE2</accession>
<reference evidence="2" key="3">
    <citation type="submission" date="2020-05" db="UniProtKB">
        <authorList>
            <consortium name="EnsemblMetazoa"/>
        </authorList>
    </citation>
    <scope>IDENTIFICATION</scope>
    <source>
        <strain evidence="2">PEST</strain>
    </source>
</reference>
<dbReference type="PANTHER" id="PTHR12544">
    <property type="entry name" value="GLUTAMINASE"/>
    <property type="match status" value="1"/>
</dbReference>
<dbReference type="PANTHER" id="PTHR12544:SF29">
    <property type="entry name" value="GLUTAMINASE"/>
    <property type="match status" value="1"/>
</dbReference>
<dbReference type="EnsemblMetazoa" id="AGAP003361-RA">
    <property type="protein sequence ID" value="AGAP003361-PA"/>
    <property type="gene ID" value="AGAP003361"/>
</dbReference>
<feature type="domain" description="Glutaminase EF-hand" evidence="1">
    <location>
        <begin position="58"/>
        <end position="147"/>
    </location>
</feature>
<dbReference type="InterPro" id="IPR041541">
    <property type="entry name" value="Glutaminase_EF-hand"/>
</dbReference>
<sequence length="148" mass="17438">MENLMQDDDAVQQDLCEETFQQLNRTKSNEVTPQQREAFVKLLANFVRQRDTDKKLSEDQLFNMFKNKETNTVNMGKFLAELRTIGIRRTDPRIQELMDNLKRVHKLNNYEHGSPHTQHLNEETFKAVIAPNIVLIARAFRHQFVIPD</sequence>
<proteinExistence type="predicted"/>
<evidence type="ECO:0000313" key="2">
    <source>
        <dbReference type="EnsemblMetazoa" id="AGAP003361-PA"/>
    </source>
</evidence>
<name>A0A1S4GIE2_ANOGA</name>
<keyword evidence="3" id="KW-1185">Reference proteome</keyword>
<dbReference type="EMBL" id="AAAB01008904">
    <property type="status" value="NOT_ANNOTATED_CDS"/>
    <property type="molecule type" value="Genomic_DNA"/>
</dbReference>
<protein>
    <submittedName>
        <fullName evidence="2">Glutaminase EF-hand domain-containing protein</fullName>
    </submittedName>
</protein>
<evidence type="ECO:0000259" key="1">
    <source>
        <dbReference type="Pfam" id="PF17959"/>
    </source>
</evidence>
<dbReference type="HOGENOM" id="CLU_1801212_0_0_1"/>
<reference evidence="2 3" key="1">
    <citation type="journal article" date="2002" name="Science">
        <title>The genome sequence of the malaria mosquito Anopheles gambiae.</title>
        <authorList>
            <person name="Holt R.A."/>
            <person name="Subramanian G.M."/>
            <person name="Halpern A."/>
            <person name="Sutton G.G."/>
            <person name="Charlab R."/>
            <person name="Nusskern D.R."/>
            <person name="Wincker P."/>
            <person name="Clark A.G."/>
            <person name="Ribeiro J.M."/>
            <person name="Wides R."/>
            <person name="Salzberg S.L."/>
            <person name="Loftus B."/>
            <person name="Yandell M."/>
            <person name="Majoros W.H."/>
            <person name="Rusch D.B."/>
            <person name="Lai Z."/>
            <person name="Kraft C.L."/>
            <person name="Abril J.F."/>
            <person name="Anthouard V."/>
            <person name="Arensburger P."/>
            <person name="Atkinson P.W."/>
            <person name="Baden H."/>
            <person name="de Berardinis V."/>
            <person name="Baldwin D."/>
            <person name="Benes V."/>
            <person name="Biedler J."/>
            <person name="Blass C."/>
            <person name="Bolanos R."/>
            <person name="Boscus D."/>
            <person name="Barnstead M."/>
            <person name="Cai S."/>
            <person name="Center A."/>
            <person name="Chaturverdi K."/>
            <person name="Christophides G.K."/>
            <person name="Chrystal M.A."/>
            <person name="Clamp M."/>
            <person name="Cravchik A."/>
            <person name="Curwen V."/>
            <person name="Dana A."/>
            <person name="Delcher A."/>
            <person name="Dew I."/>
            <person name="Evans C.A."/>
            <person name="Flanigan M."/>
            <person name="Grundschober-Freimoser A."/>
            <person name="Friedli L."/>
            <person name="Gu Z."/>
            <person name="Guan P."/>
            <person name="Guigo R."/>
            <person name="Hillenmeyer M.E."/>
            <person name="Hladun S.L."/>
            <person name="Hogan J.R."/>
            <person name="Hong Y.S."/>
            <person name="Hoover J."/>
            <person name="Jaillon O."/>
            <person name="Ke Z."/>
            <person name="Kodira C."/>
            <person name="Kokoza E."/>
            <person name="Koutsos A."/>
            <person name="Letunic I."/>
            <person name="Levitsky A."/>
            <person name="Liang Y."/>
            <person name="Lin J.J."/>
            <person name="Lobo N.F."/>
            <person name="Lopez J.R."/>
            <person name="Malek J.A."/>
            <person name="McIntosh T.C."/>
            <person name="Meister S."/>
            <person name="Miller J."/>
            <person name="Mobarry C."/>
            <person name="Mongin E."/>
            <person name="Murphy S.D."/>
            <person name="O'Brochta D.A."/>
            <person name="Pfannkoch C."/>
            <person name="Qi R."/>
            <person name="Regier M.A."/>
            <person name="Remington K."/>
            <person name="Shao H."/>
            <person name="Sharakhova M.V."/>
            <person name="Sitter C.D."/>
            <person name="Shetty J."/>
            <person name="Smith T.J."/>
            <person name="Strong R."/>
            <person name="Sun J."/>
            <person name="Thomasova D."/>
            <person name="Ton L.Q."/>
            <person name="Topalis P."/>
            <person name="Tu Z."/>
            <person name="Unger M.F."/>
            <person name="Walenz B."/>
            <person name="Wang A."/>
            <person name="Wang J."/>
            <person name="Wang M."/>
            <person name="Wang X."/>
            <person name="Woodford K.J."/>
            <person name="Wortman J.R."/>
            <person name="Wu M."/>
            <person name="Yao A."/>
            <person name="Zdobnov E.M."/>
            <person name="Zhang H."/>
            <person name="Zhao Q."/>
            <person name="Zhao S."/>
            <person name="Zhu S.C."/>
            <person name="Zhimulev I."/>
            <person name="Coluzzi M."/>
            <person name="della Torre A."/>
            <person name="Roth C.W."/>
            <person name="Louis C."/>
            <person name="Kalush F."/>
            <person name="Mural R.J."/>
            <person name="Myers E.W."/>
            <person name="Adams M.D."/>
            <person name="Smith H.O."/>
            <person name="Broder S."/>
            <person name="Gardner M.J."/>
            <person name="Fraser C.M."/>
            <person name="Birney E."/>
            <person name="Bork P."/>
            <person name="Brey P.T."/>
            <person name="Venter J.C."/>
            <person name="Weissenbach J."/>
            <person name="Kafatos F.C."/>
            <person name="Collins F.H."/>
            <person name="Hoffman S.L."/>
        </authorList>
    </citation>
    <scope>NUCLEOTIDE SEQUENCE [LARGE SCALE GENOMIC DNA]</scope>
    <source>
        <strain evidence="2 3">PEST</strain>
    </source>
</reference>
<dbReference type="InterPro" id="IPR015868">
    <property type="entry name" value="Glutaminase"/>
</dbReference>
<dbReference type="FunFam" id="1.10.238.210:FF:000002">
    <property type="entry name" value="Blast:Glutaminase kidney isoform, mitochondrial"/>
    <property type="match status" value="1"/>
</dbReference>